<evidence type="ECO:0000313" key="1">
    <source>
        <dbReference type="EMBL" id="GFR87166.1"/>
    </source>
</evidence>
<reference evidence="1 2" key="1">
    <citation type="journal article" date="2021" name="Elife">
        <title>Chloroplast acquisition without the gene transfer in kleptoplastic sea slugs, Plakobranchus ocellatus.</title>
        <authorList>
            <person name="Maeda T."/>
            <person name="Takahashi S."/>
            <person name="Yoshida T."/>
            <person name="Shimamura S."/>
            <person name="Takaki Y."/>
            <person name="Nagai Y."/>
            <person name="Toyoda A."/>
            <person name="Suzuki Y."/>
            <person name="Arimoto A."/>
            <person name="Ishii H."/>
            <person name="Satoh N."/>
            <person name="Nishiyama T."/>
            <person name="Hasebe M."/>
            <person name="Maruyama T."/>
            <person name="Minagawa J."/>
            <person name="Obokata J."/>
            <person name="Shigenobu S."/>
        </authorList>
    </citation>
    <scope>NUCLEOTIDE SEQUENCE [LARGE SCALE GENOMIC DNA]</scope>
</reference>
<protein>
    <submittedName>
        <fullName evidence="1">Uncharacterized protein</fullName>
    </submittedName>
</protein>
<dbReference type="EMBL" id="BMAT01012165">
    <property type="protein sequence ID" value="GFR87166.1"/>
    <property type="molecule type" value="Genomic_DNA"/>
</dbReference>
<comment type="caution">
    <text evidence="1">The sequence shown here is derived from an EMBL/GenBank/DDBJ whole genome shotgun (WGS) entry which is preliminary data.</text>
</comment>
<organism evidence="1 2">
    <name type="scientific">Elysia marginata</name>
    <dbReference type="NCBI Taxonomy" id="1093978"/>
    <lineage>
        <taxon>Eukaryota</taxon>
        <taxon>Metazoa</taxon>
        <taxon>Spiralia</taxon>
        <taxon>Lophotrochozoa</taxon>
        <taxon>Mollusca</taxon>
        <taxon>Gastropoda</taxon>
        <taxon>Heterobranchia</taxon>
        <taxon>Euthyneura</taxon>
        <taxon>Panpulmonata</taxon>
        <taxon>Sacoglossa</taxon>
        <taxon>Placobranchoidea</taxon>
        <taxon>Plakobranchidae</taxon>
        <taxon>Elysia</taxon>
    </lineage>
</organism>
<dbReference type="Proteomes" id="UP000762676">
    <property type="component" value="Unassembled WGS sequence"/>
</dbReference>
<dbReference type="AlphaFoldDB" id="A0AAV4GQ45"/>
<keyword evidence="2" id="KW-1185">Reference proteome</keyword>
<evidence type="ECO:0000313" key="2">
    <source>
        <dbReference type="Proteomes" id="UP000762676"/>
    </source>
</evidence>
<accession>A0AAV4GQ45</accession>
<gene>
    <name evidence="1" type="ORF">ElyMa_006069400</name>
</gene>
<proteinExistence type="predicted"/>
<sequence>MRLNIFPEREPNVNGSGSWSFYNADIASGTAPGSHAKCVHTPLDQGLLEPYLLFVHERLTDEEFLQRCESRSMQNANESLHNCIWLKVPEAQVLFTEKG</sequence>
<name>A0AAV4GQ45_9GAST</name>